<dbReference type="EMBL" id="QJTF01000003">
    <property type="protein sequence ID" value="PYE89650.1"/>
    <property type="molecule type" value="Genomic_DNA"/>
</dbReference>
<gene>
    <name evidence="1" type="ORF">C7477_103158</name>
</gene>
<organism evidence="1 2">
    <name type="scientific">Phyllobacterium leguminum</name>
    <dbReference type="NCBI Taxonomy" id="314237"/>
    <lineage>
        <taxon>Bacteria</taxon>
        <taxon>Pseudomonadati</taxon>
        <taxon>Pseudomonadota</taxon>
        <taxon>Alphaproteobacteria</taxon>
        <taxon>Hyphomicrobiales</taxon>
        <taxon>Phyllobacteriaceae</taxon>
        <taxon>Phyllobacterium</taxon>
    </lineage>
</organism>
<dbReference type="OrthoDB" id="8457032at2"/>
<evidence type="ECO:0008006" key="3">
    <source>
        <dbReference type="Google" id="ProtNLM"/>
    </source>
</evidence>
<reference evidence="1 2" key="1">
    <citation type="submission" date="2018-06" db="EMBL/GenBank/DDBJ databases">
        <title>Genomic Encyclopedia of Type Strains, Phase III (KMG-III): the genomes of soil and plant-associated and newly described type strains.</title>
        <authorList>
            <person name="Whitman W."/>
        </authorList>
    </citation>
    <scope>NUCLEOTIDE SEQUENCE [LARGE SCALE GENOMIC DNA]</scope>
    <source>
        <strain evidence="1 2">ORS 1419</strain>
    </source>
</reference>
<evidence type="ECO:0000313" key="2">
    <source>
        <dbReference type="Proteomes" id="UP000247454"/>
    </source>
</evidence>
<dbReference type="Proteomes" id="UP000247454">
    <property type="component" value="Unassembled WGS sequence"/>
</dbReference>
<dbReference type="AlphaFoldDB" id="A0A318TK30"/>
<keyword evidence="2" id="KW-1185">Reference proteome</keyword>
<dbReference type="RefSeq" id="WP_110749132.1">
    <property type="nucleotide sequence ID" value="NZ_QJTF01000003.1"/>
</dbReference>
<accession>A0A318TK30</accession>
<sequence length="321" mass="35524">MPVNDKAVDAAKTAYAEIAATPPGIPANHDGALRAALEAALAHGEPVVWAKTNDDGRLTEATDKPFLAQTWIEDGYHVRTLYAHPAPQPSGAVQVKPLEWHGKGWPRAAPSIVGMYKIWAGNDVWLDGECLNEMDRHPDYTEDEAKAAALADYERRVLSAIAQAPAPIVADGWQSSESIPTDEGVIIEVQIRERPERWNAGRFAKFFDGDTREVVWRYPDAPHPASKADELAAARAEIERLRGRYENWKPITTPPHEAENPSSLLCFWCEPSDEDEGYWSTGVWDERPDSAVMWCSVNTPAGPHSEHFAALKTNAKAEERS</sequence>
<evidence type="ECO:0000313" key="1">
    <source>
        <dbReference type="EMBL" id="PYE89650.1"/>
    </source>
</evidence>
<proteinExistence type="predicted"/>
<name>A0A318TK30_9HYPH</name>
<protein>
    <recommendedName>
        <fullName evidence="3">DUF551 domain-containing protein</fullName>
    </recommendedName>
</protein>
<comment type="caution">
    <text evidence="1">The sequence shown here is derived from an EMBL/GenBank/DDBJ whole genome shotgun (WGS) entry which is preliminary data.</text>
</comment>